<comment type="subcellular location">
    <subcellularLocation>
        <location evidence="1 8">Nucleus</location>
    </subcellularLocation>
</comment>
<gene>
    <name evidence="11" type="ORF">MANES_18G021500</name>
</gene>
<evidence type="ECO:0000256" key="8">
    <source>
        <dbReference type="PROSITE-ProRule" id="PRU00108"/>
    </source>
</evidence>
<keyword evidence="4 8" id="KW-0238">DNA-binding</keyword>
<dbReference type="GO" id="GO:0005634">
    <property type="term" value="C:nucleus"/>
    <property type="evidence" value="ECO:0000318"/>
    <property type="project" value="GO_Central"/>
</dbReference>
<comment type="similarity">
    <text evidence="2">Belongs to the TALE/BELL homeobox family.</text>
</comment>
<keyword evidence="6" id="KW-0804">Transcription</keyword>
<dbReference type="InterPro" id="IPR008422">
    <property type="entry name" value="KN_HD"/>
</dbReference>
<evidence type="ECO:0000256" key="6">
    <source>
        <dbReference type="ARBA" id="ARBA00023163"/>
    </source>
</evidence>
<dbReference type="EMBL" id="CM004404">
    <property type="protein sequence ID" value="OAY22732.1"/>
    <property type="molecule type" value="Genomic_DNA"/>
</dbReference>
<dbReference type="InterPro" id="IPR050224">
    <property type="entry name" value="TALE_homeobox"/>
</dbReference>
<dbReference type="SMART" id="SM00574">
    <property type="entry name" value="POX"/>
    <property type="match status" value="1"/>
</dbReference>
<dbReference type="InterPro" id="IPR006563">
    <property type="entry name" value="POX_dom"/>
</dbReference>
<reference evidence="11" key="1">
    <citation type="submission" date="2016-02" db="EMBL/GenBank/DDBJ databases">
        <title>WGS assembly of Manihot esculenta.</title>
        <authorList>
            <person name="Bredeson J.V."/>
            <person name="Prochnik S.E."/>
            <person name="Lyons J.B."/>
            <person name="Schmutz J."/>
            <person name="Grimwood J."/>
            <person name="Vrebalov J."/>
            <person name="Bart R.S."/>
            <person name="Amuge T."/>
            <person name="Ferguson M.E."/>
            <person name="Green R."/>
            <person name="Putnam N."/>
            <person name="Stites J."/>
            <person name="Rounsley S."/>
            <person name="Rokhsar D.S."/>
        </authorList>
    </citation>
    <scope>NUCLEOTIDE SEQUENCE [LARGE SCALE GENOMIC DNA]</scope>
    <source>
        <tissue evidence="11">Leaf</tissue>
    </source>
</reference>
<dbReference type="GO" id="GO:0003677">
    <property type="term" value="F:DNA binding"/>
    <property type="evidence" value="ECO:0007669"/>
    <property type="project" value="UniProtKB-UniRule"/>
</dbReference>
<evidence type="ECO:0000256" key="3">
    <source>
        <dbReference type="ARBA" id="ARBA00023015"/>
    </source>
</evidence>
<dbReference type="SUPFAM" id="SSF46689">
    <property type="entry name" value="Homeodomain-like"/>
    <property type="match status" value="1"/>
</dbReference>
<dbReference type="PROSITE" id="PS50071">
    <property type="entry name" value="HOMEOBOX_2"/>
    <property type="match status" value="1"/>
</dbReference>
<evidence type="ECO:0000256" key="4">
    <source>
        <dbReference type="ARBA" id="ARBA00023125"/>
    </source>
</evidence>
<evidence type="ECO:0000256" key="5">
    <source>
        <dbReference type="ARBA" id="ARBA00023155"/>
    </source>
</evidence>
<feature type="domain" description="Homeobox" evidence="10">
    <location>
        <begin position="367"/>
        <end position="430"/>
    </location>
</feature>
<evidence type="ECO:0000256" key="7">
    <source>
        <dbReference type="ARBA" id="ARBA00023242"/>
    </source>
</evidence>
<name>A0A2C9TZU7_MANES</name>
<dbReference type="Gene3D" id="1.10.10.60">
    <property type="entry name" value="Homeodomain-like"/>
    <property type="match status" value="1"/>
</dbReference>
<dbReference type="Pfam" id="PF05920">
    <property type="entry name" value="Homeobox_KN"/>
    <property type="match status" value="1"/>
</dbReference>
<keyword evidence="7 8" id="KW-0539">Nucleus</keyword>
<evidence type="ECO:0000256" key="1">
    <source>
        <dbReference type="ARBA" id="ARBA00004123"/>
    </source>
</evidence>
<protein>
    <recommendedName>
        <fullName evidence="10">Homeobox domain-containing protein</fullName>
    </recommendedName>
</protein>
<dbReference type="SMART" id="SM00389">
    <property type="entry name" value="HOX"/>
    <property type="match status" value="1"/>
</dbReference>
<evidence type="ECO:0000259" key="10">
    <source>
        <dbReference type="PROSITE" id="PS50071"/>
    </source>
</evidence>
<evidence type="ECO:0000256" key="2">
    <source>
        <dbReference type="ARBA" id="ARBA00006454"/>
    </source>
</evidence>
<dbReference type="PANTHER" id="PTHR11850">
    <property type="entry name" value="HOMEOBOX PROTEIN TRANSCRIPTION FACTORS"/>
    <property type="match status" value="1"/>
</dbReference>
<dbReference type="InterPro" id="IPR009057">
    <property type="entry name" value="Homeodomain-like_sf"/>
</dbReference>
<keyword evidence="3" id="KW-0805">Transcription regulation</keyword>
<dbReference type="GO" id="GO:0006355">
    <property type="term" value="P:regulation of DNA-templated transcription"/>
    <property type="evidence" value="ECO:0007669"/>
    <property type="project" value="InterPro"/>
</dbReference>
<dbReference type="SMR" id="A0A2C9TZU7"/>
<sequence length="467" mass="52590">MVSHDSPQNLASSMVQQFFISGFVTSQNQFENQNFNGYGSDLRDGNTFPQSLGLMPSTHSHGERMSRSIDLVQAPSMEQDSEVSHTRHLMDLLGAANATNHQPQGLSLSLGPHMLASQVQYRQRSTNSDFVSPSYLFPEEYARKDCNPGFEQVNNHYSYTCNAFASSSTVQSRSSSTSYGTESFSVAIKKSRYLKPAQVLLEETVSVNAKAAGINNEKLVGNLFSSRRRGALGLCSELKAELCCNGFIPADRHELQVKFTKLVALLDEIEGRYEKYYHQMEQVISSFEEIAGFGTAQSYTAQALQAMSRHFCNLRDAILSQIKATRRTLSQDLPKISKGLSRLSLFDKETGHNRMSLQQLGMIQSQRQAWRPIRGLPETSVTILRSWLFEHFLHPYPNDSEKLMLASQTSLTKNQVSNWFINARVRLWKPMIEEMYKEEFADSAEESNPFLDSSSMARDDVADDSED</sequence>
<dbReference type="InterPro" id="IPR001356">
    <property type="entry name" value="HD"/>
</dbReference>
<dbReference type="CDD" id="cd00086">
    <property type="entry name" value="homeodomain"/>
    <property type="match status" value="1"/>
</dbReference>
<dbReference type="AlphaFoldDB" id="A0A2C9TZU7"/>
<evidence type="ECO:0000313" key="11">
    <source>
        <dbReference type="EMBL" id="OAY22732.1"/>
    </source>
</evidence>
<accession>A0A2C9TZU7</accession>
<keyword evidence="5 8" id="KW-0371">Homeobox</keyword>
<dbReference type="Pfam" id="PF07526">
    <property type="entry name" value="POX"/>
    <property type="match status" value="1"/>
</dbReference>
<evidence type="ECO:0000256" key="9">
    <source>
        <dbReference type="SAM" id="MobiDB-lite"/>
    </source>
</evidence>
<organism evidence="11">
    <name type="scientific">Manihot esculenta</name>
    <name type="common">Cassava</name>
    <name type="synonym">Jatropha manihot</name>
    <dbReference type="NCBI Taxonomy" id="3983"/>
    <lineage>
        <taxon>Eukaryota</taxon>
        <taxon>Viridiplantae</taxon>
        <taxon>Streptophyta</taxon>
        <taxon>Embryophyta</taxon>
        <taxon>Tracheophyta</taxon>
        <taxon>Spermatophyta</taxon>
        <taxon>Magnoliopsida</taxon>
        <taxon>eudicotyledons</taxon>
        <taxon>Gunneridae</taxon>
        <taxon>Pentapetalae</taxon>
        <taxon>rosids</taxon>
        <taxon>fabids</taxon>
        <taxon>Malpighiales</taxon>
        <taxon>Euphorbiaceae</taxon>
        <taxon>Crotonoideae</taxon>
        <taxon>Manihoteae</taxon>
        <taxon>Manihot</taxon>
    </lineage>
</organism>
<feature type="region of interest" description="Disordered" evidence="9">
    <location>
        <begin position="443"/>
        <end position="467"/>
    </location>
</feature>
<proteinExistence type="inferred from homology"/>
<feature type="DNA-binding region" description="Homeobox" evidence="8">
    <location>
        <begin position="369"/>
        <end position="431"/>
    </location>
</feature>